<evidence type="ECO:0000256" key="1">
    <source>
        <dbReference type="ARBA" id="ARBA00004651"/>
    </source>
</evidence>
<feature type="transmembrane region" description="Helical" evidence="7">
    <location>
        <begin position="327"/>
        <end position="345"/>
    </location>
</feature>
<evidence type="ECO:0000256" key="4">
    <source>
        <dbReference type="ARBA" id="ARBA00022692"/>
    </source>
</evidence>
<dbReference type="EMBL" id="CDOD01000011">
    <property type="protein sequence ID" value="CEN33999.1"/>
    <property type="molecule type" value="Genomic_DNA"/>
</dbReference>
<feature type="transmembrane region" description="Helical" evidence="7">
    <location>
        <begin position="447"/>
        <end position="467"/>
    </location>
</feature>
<feature type="transmembrane region" description="Helical" evidence="7">
    <location>
        <begin position="23"/>
        <end position="41"/>
    </location>
</feature>
<evidence type="ECO:0008006" key="10">
    <source>
        <dbReference type="Google" id="ProtNLM"/>
    </source>
</evidence>
<keyword evidence="4 7" id="KW-0812">Transmembrane</keyword>
<dbReference type="Pfam" id="PF13440">
    <property type="entry name" value="Polysacc_synt_3"/>
    <property type="match status" value="1"/>
</dbReference>
<evidence type="ECO:0000313" key="9">
    <source>
        <dbReference type="Proteomes" id="UP000038055"/>
    </source>
</evidence>
<protein>
    <recommendedName>
        <fullName evidence="10">Polysaccharide biosynthesis protein</fullName>
    </recommendedName>
</protein>
<accession>A0A0B7H637</accession>
<proteinExistence type="inferred from homology"/>
<feature type="transmembrane region" description="Helical" evidence="7">
    <location>
        <begin position="417"/>
        <end position="435"/>
    </location>
</feature>
<dbReference type="PANTHER" id="PTHR30250">
    <property type="entry name" value="PST FAMILY PREDICTED COLANIC ACID TRANSPORTER"/>
    <property type="match status" value="1"/>
</dbReference>
<feature type="transmembrane region" description="Helical" evidence="7">
    <location>
        <begin position="357"/>
        <end position="378"/>
    </location>
</feature>
<evidence type="ECO:0000256" key="6">
    <source>
        <dbReference type="ARBA" id="ARBA00023136"/>
    </source>
</evidence>
<keyword evidence="9" id="KW-1185">Reference proteome</keyword>
<dbReference type="AlphaFoldDB" id="A0A0B7H637"/>
<feature type="transmembrane region" description="Helical" evidence="7">
    <location>
        <begin position="290"/>
        <end position="307"/>
    </location>
</feature>
<dbReference type="Proteomes" id="UP000038055">
    <property type="component" value="Unassembled WGS sequence"/>
</dbReference>
<feature type="transmembrane region" description="Helical" evidence="7">
    <location>
        <begin position="150"/>
        <end position="168"/>
    </location>
</feature>
<dbReference type="PANTHER" id="PTHR30250:SF10">
    <property type="entry name" value="LIPOPOLYSACCHARIDE BIOSYNTHESIS PROTEIN WZXC"/>
    <property type="match status" value="1"/>
</dbReference>
<feature type="transmembrane region" description="Helical" evidence="7">
    <location>
        <begin position="384"/>
        <end position="405"/>
    </location>
</feature>
<organism evidence="8 9">
    <name type="scientific">Capnocytophaga cynodegmi</name>
    <dbReference type="NCBI Taxonomy" id="28189"/>
    <lineage>
        <taxon>Bacteria</taxon>
        <taxon>Pseudomonadati</taxon>
        <taxon>Bacteroidota</taxon>
        <taxon>Flavobacteriia</taxon>
        <taxon>Flavobacteriales</taxon>
        <taxon>Flavobacteriaceae</taxon>
        <taxon>Capnocytophaga</taxon>
    </lineage>
</organism>
<evidence type="ECO:0000256" key="7">
    <source>
        <dbReference type="SAM" id="Phobius"/>
    </source>
</evidence>
<evidence type="ECO:0000256" key="2">
    <source>
        <dbReference type="ARBA" id="ARBA00007430"/>
    </source>
</evidence>
<feature type="transmembrane region" description="Helical" evidence="7">
    <location>
        <begin position="118"/>
        <end position="138"/>
    </location>
</feature>
<dbReference type="InterPro" id="IPR050833">
    <property type="entry name" value="Poly_Biosynth_Transport"/>
</dbReference>
<evidence type="ECO:0000256" key="5">
    <source>
        <dbReference type="ARBA" id="ARBA00022989"/>
    </source>
</evidence>
<gene>
    <name evidence="8" type="ORF">CCYN2B_190035</name>
</gene>
<feature type="transmembrane region" description="Helical" evidence="7">
    <location>
        <begin position="174"/>
        <end position="198"/>
    </location>
</feature>
<comment type="similarity">
    <text evidence="2">Belongs to the polysaccharide synthase family.</text>
</comment>
<dbReference type="GO" id="GO:0005886">
    <property type="term" value="C:plasma membrane"/>
    <property type="evidence" value="ECO:0007669"/>
    <property type="project" value="UniProtKB-SubCell"/>
</dbReference>
<evidence type="ECO:0000256" key="3">
    <source>
        <dbReference type="ARBA" id="ARBA00022475"/>
    </source>
</evidence>
<dbReference type="RefSeq" id="WP_041991261.1">
    <property type="nucleotide sequence ID" value="NZ_CDOD01000011.1"/>
</dbReference>
<keyword evidence="3" id="KW-1003">Cell membrane</keyword>
<reference evidence="9" key="1">
    <citation type="submission" date="2015-01" db="EMBL/GenBank/DDBJ databases">
        <authorList>
            <person name="MANFREDI Pablo"/>
        </authorList>
    </citation>
    <scope>NUCLEOTIDE SEQUENCE [LARGE SCALE GENOMIC DNA]</scope>
    <source>
        <strain evidence="9">Ccyn2B</strain>
    </source>
</reference>
<feature type="transmembrane region" description="Helical" evidence="7">
    <location>
        <begin position="83"/>
        <end position="106"/>
    </location>
</feature>
<comment type="subcellular location">
    <subcellularLocation>
        <location evidence="1">Cell membrane</location>
        <topology evidence="1">Multi-pass membrane protein</topology>
    </subcellularLocation>
</comment>
<sequence length="481" mass="54154">MENNENSKTKVASSFFWVLVERFGYSGINLLSMVILARLLTSYEFGLIGTITIITSISNMIIESGLGASLVNKKNINQKDYNTVFTFNLLMSFLLYILIFTFAPSIASYFGEIILADIIRVLSLTLIFNAFSVIQRVILIKNLLFKKQSFISISSLLISVSISIFAATKGWGTWAIVLQLVLYSGIYSVFVFFTIKYIPRIQFSLKSFKELFGFGGRVMISGVIQVSYSDIISSVISKVYAIQTTGLYTQSQKLIGFPVYFFRSLFDGAAFPILSKINDKNDFKRMVSQINRGIYLLAFPLLIAIPFNSKEIIKIVLGEHWIEANKIFTILSMGVIVSLVDVATFSTLKSAGESKSFLSLGTAKAIIGVSLLSVTFLFDIEVLLYGIIFTNIMTMIMAIHYVGILTLYKVKEQLKDIFIPFIIAMVANIIAFYTVKTLNLNKEIISLIMYIVITFLIFIFQCFLFNIQEFKLIINKIGLKI</sequence>
<feature type="transmembrane region" description="Helical" evidence="7">
    <location>
        <begin position="47"/>
        <end position="71"/>
    </location>
</feature>
<keyword evidence="5 7" id="KW-1133">Transmembrane helix</keyword>
<evidence type="ECO:0000313" key="8">
    <source>
        <dbReference type="EMBL" id="CEN33999.1"/>
    </source>
</evidence>
<keyword evidence="6 7" id="KW-0472">Membrane</keyword>
<dbReference type="CDD" id="cd13127">
    <property type="entry name" value="MATE_tuaB_like"/>
    <property type="match status" value="1"/>
</dbReference>
<name>A0A0B7H637_9FLAO</name>